<dbReference type="EMBL" id="CM055108">
    <property type="protein sequence ID" value="KAJ7525459.1"/>
    <property type="molecule type" value="Genomic_DNA"/>
</dbReference>
<dbReference type="Proteomes" id="UP001162992">
    <property type="component" value="Chromosome 17"/>
</dbReference>
<proteinExistence type="predicted"/>
<keyword evidence="2" id="KW-1185">Reference proteome</keyword>
<protein>
    <submittedName>
        <fullName evidence="1">Uncharacterized protein</fullName>
    </submittedName>
</protein>
<reference evidence="2" key="1">
    <citation type="journal article" date="2024" name="Proc. Natl. Acad. Sci. U.S.A.">
        <title>Extraordinary preservation of gene collinearity over three hundred million years revealed in homosporous lycophytes.</title>
        <authorList>
            <person name="Li C."/>
            <person name="Wickell D."/>
            <person name="Kuo L.Y."/>
            <person name="Chen X."/>
            <person name="Nie B."/>
            <person name="Liao X."/>
            <person name="Peng D."/>
            <person name="Ji J."/>
            <person name="Jenkins J."/>
            <person name="Williams M."/>
            <person name="Shu S."/>
            <person name="Plott C."/>
            <person name="Barry K."/>
            <person name="Rajasekar S."/>
            <person name="Grimwood J."/>
            <person name="Han X."/>
            <person name="Sun S."/>
            <person name="Hou Z."/>
            <person name="He W."/>
            <person name="Dai G."/>
            <person name="Sun C."/>
            <person name="Schmutz J."/>
            <person name="Leebens-Mack J.H."/>
            <person name="Li F.W."/>
            <person name="Wang L."/>
        </authorList>
    </citation>
    <scope>NUCLEOTIDE SEQUENCE [LARGE SCALE GENOMIC DNA]</scope>
    <source>
        <strain evidence="2">cv. PW_Plant_1</strain>
    </source>
</reference>
<organism evidence="1 2">
    <name type="scientific">Diphasiastrum complanatum</name>
    <name type="common">Issler's clubmoss</name>
    <name type="synonym">Lycopodium complanatum</name>
    <dbReference type="NCBI Taxonomy" id="34168"/>
    <lineage>
        <taxon>Eukaryota</taxon>
        <taxon>Viridiplantae</taxon>
        <taxon>Streptophyta</taxon>
        <taxon>Embryophyta</taxon>
        <taxon>Tracheophyta</taxon>
        <taxon>Lycopodiopsida</taxon>
        <taxon>Lycopodiales</taxon>
        <taxon>Lycopodiaceae</taxon>
        <taxon>Lycopodioideae</taxon>
        <taxon>Diphasiastrum</taxon>
    </lineage>
</organism>
<comment type="caution">
    <text evidence="1">The sequence shown here is derived from an EMBL/GenBank/DDBJ whole genome shotgun (WGS) entry which is preliminary data.</text>
</comment>
<name>A0ACC2B7V3_DIPCM</name>
<sequence length="428" mass="49016">MLPSITAVLPLWNTYLFIIYYNSNMSILGRKALSKNNSFGWVPEPVAYPLKMIPQLTPISESAEDHCANIKKGIESWGRKRTKSGGAATESPQKEKKLRYTIENSIQTFHSKREGCRCRASPLGLISSVISCWFTPKAEDKNVAEQESTSALVELSRRQQEALGDKQDTIDMLEWQLEQLQIIACKEHELDITATTEIFFEMGIVRTTLAIRYFCRVFMKQMEVSGYSVGRTIADMDPQITFLRKEHTAFALEARINKALFHCFENESFDDTGLTKILDPAKRSIVRMEDFKRMKNVDVGDAINPSHASFEPEFLKFCESKTREMWALFPWNIVFRSTAERASFSAAFLDAAKVVWLLHKLAFAMNPVVSIFRVERGMEANHLYVDPVAVPDSFCRRCHSSKVEFMIMPGFRRLGLIKCQVYLHIRCK</sequence>
<gene>
    <name evidence="1" type="ORF">O6H91_17G052200</name>
</gene>
<evidence type="ECO:0000313" key="1">
    <source>
        <dbReference type="EMBL" id="KAJ7525459.1"/>
    </source>
</evidence>
<evidence type="ECO:0000313" key="2">
    <source>
        <dbReference type="Proteomes" id="UP001162992"/>
    </source>
</evidence>
<accession>A0ACC2B7V3</accession>